<feature type="transmembrane region" description="Helical" evidence="2">
    <location>
        <begin position="131"/>
        <end position="152"/>
    </location>
</feature>
<reference evidence="3 4" key="1">
    <citation type="submission" date="2017-09" db="EMBL/GenBank/DDBJ databases">
        <title>Depth-based differentiation of microbial function through sediment-hosted aquifers and enrichment of novel symbionts in the deep terrestrial subsurface.</title>
        <authorList>
            <person name="Probst A.J."/>
            <person name="Ladd B."/>
            <person name="Jarett J.K."/>
            <person name="Geller-Mcgrath D.E."/>
            <person name="Sieber C.M."/>
            <person name="Emerson J.B."/>
            <person name="Anantharaman K."/>
            <person name="Thomas B.C."/>
            <person name="Malmstrom R."/>
            <person name="Stieglmeier M."/>
            <person name="Klingl A."/>
            <person name="Woyke T."/>
            <person name="Ryan C.M."/>
            <person name="Banfield J.F."/>
        </authorList>
    </citation>
    <scope>NUCLEOTIDE SEQUENCE [LARGE SCALE GENOMIC DNA]</scope>
    <source>
        <strain evidence="3">CG23_combo_of_CG06-09_8_20_14_all_54_14</strain>
    </source>
</reference>
<feature type="compositionally biased region" description="Pro residues" evidence="1">
    <location>
        <begin position="104"/>
        <end position="119"/>
    </location>
</feature>
<accession>A0A2G9ZAQ3</accession>
<evidence type="ECO:0000313" key="4">
    <source>
        <dbReference type="Proteomes" id="UP000228812"/>
    </source>
</evidence>
<proteinExistence type="predicted"/>
<evidence type="ECO:0000256" key="1">
    <source>
        <dbReference type="SAM" id="MobiDB-lite"/>
    </source>
</evidence>
<name>A0A2G9ZAQ3_9BACT</name>
<dbReference type="EMBL" id="PCRZ01000001">
    <property type="protein sequence ID" value="PIP30181.1"/>
    <property type="molecule type" value="Genomic_DNA"/>
</dbReference>
<evidence type="ECO:0000256" key="2">
    <source>
        <dbReference type="SAM" id="Phobius"/>
    </source>
</evidence>
<protein>
    <submittedName>
        <fullName evidence="3">Uncharacterized protein</fullName>
    </submittedName>
</protein>
<sequence length="380" mass="39215">METTTPGWGAPQPPKNLPTGEGEVPLAPAPQPKVEVRTMGSDLRSIGEQGGGEPRPYVPKPAAPLSAFPPSTPGSAPSPFIKPAIPFTPPKMGTAGLPAQAGVPPKPPVPSGAPKPISPAPGGTPKSKRGIFLGILSFFVVVGLAAVGYFFIYPMFAGTSAEPVAAPAPVVEVPPAPPQEEPPVIPPVPAEVIAGIDTHTSLFTIPADIRTEATPAPVSVDGLRAALPFDRAAVPLFREVTIKTAEGKVIAFGELAKRLVPGFFTPELLGSFADDATYLTYAAADGTWFGFAVPLKSGVDLGAMQGKIGALQHDPDNRNFFLADPGAEGVWRDGSIKGPPASLVDFATPGATLGYTWLGRTFLLTTNAAAGEETARRLGF</sequence>
<comment type="caution">
    <text evidence="3">The sequence shown here is derived from an EMBL/GenBank/DDBJ whole genome shotgun (WGS) entry which is preliminary data.</text>
</comment>
<dbReference type="AlphaFoldDB" id="A0A2G9ZAQ3"/>
<dbReference type="Proteomes" id="UP000228812">
    <property type="component" value="Unassembled WGS sequence"/>
</dbReference>
<keyword evidence="2" id="KW-0812">Transmembrane</keyword>
<organism evidence="3 4">
    <name type="scientific">Candidatus Jorgensenbacteria bacterium CG23_combo_of_CG06-09_8_20_14_all_54_14</name>
    <dbReference type="NCBI Taxonomy" id="1974595"/>
    <lineage>
        <taxon>Bacteria</taxon>
        <taxon>Candidatus Joergenseniibacteriota</taxon>
    </lineage>
</organism>
<feature type="region of interest" description="Disordered" evidence="1">
    <location>
        <begin position="1"/>
        <end position="124"/>
    </location>
</feature>
<evidence type="ECO:0000313" key="3">
    <source>
        <dbReference type="EMBL" id="PIP30181.1"/>
    </source>
</evidence>
<gene>
    <name evidence="3" type="ORF">COX26_00035</name>
</gene>
<keyword evidence="2" id="KW-0472">Membrane</keyword>
<keyword evidence="2" id="KW-1133">Transmembrane helix</keyword>